<dbReference type="CDD" id="cd00090">
    <property type="entry name" value="HTH_ARSR"/>
    <property type="match status" value="1"/>
</dbReference>
<dbReference type="Gene3D" id="1.10.10.10">
    <property type="entry name" value="Winged helix-like DNA-binding domain superfamily/Winged helix DNA-binding domain"/>
    <property type="match status" value="1"/>
</dbReference>
<evidence type="ECO:0000256" key="2">
    <source>
        <dbReference type="ARBA" id="ARBA00023125"/>
    </source>
</evidence>
<dbReference type="PANTHER" id="PTHR42756:SF1">
    <property type="entry name" value="TRANSCRIPTIONAL REPRESSOR OF EMRAB OPERON"/>
    <property type="match status" value="1"/>
</dbReference>
<dbReference type="InterPro" id="IPR000835">
    <property type="entry name" value="HTH_MarR-typ"/>
</dbReference>
<keyword evidence="1" id="KW-0805">Transcription regulation</keyword>
<protein>
    <submittedName>
        <fullName evidence="5">Transcriptional regulator</fullName>
    </submittedName>
</protein>
<dbReference type="GO" id="GO:0003700">
    <property type="term" value="F:DNA-binding transcription factor activity"/>
    <property type="evidence" value="ECO:0007669"/>
    <property type="project" value="InterPro"/>
</dbReference>
<dbReference type="PRINTS" id="PR00598">
    <property type="entry name" value="HTHMARR"/>
</dbReference>
<keyword evidence="3" id="KW-0804">Transcription</keyword>
<feature type="domain" description="HTH marR-type" evidence="4">
    <location>
        <begin position="1"/>
        <end position="132"/>
    </location>
</feature>
<dbReference type="PANTHER" id="PTHR42756">
    <property type="entry name" value="TRANSCRIPTIONAL REGULATOR, MARR"/>
    <property type="match status" value="1"/>
</dbReference>
<dbReference type="EMBL" id="CP011074">
    <property type="protein sequence ID" value="AKF94081.1"/>
    <property type="molecule type" value="Genomic_DNA"/>
</dbReference>
<dbReference type="SUPFAM" id="SSF46785">
    <property type="entry name" value="Winged helix' DNA-binding domain"/>
    <property type="match status" value="1"/>
</dbReference>
<evidence type="ECO:0000313" key="5">
    <source>
        <dbReference type="EMBL" id="AKF94081.1"/>
    </source>
</evidence>
<dbReference type="InterPro" id="IPR036390">
    <property type="entry name" value="WH_DNA-bd_sf"/>
</dbReference>
<dbReference type="InterPro" id="IPR036388">
    <property type="entry name" value="WH-like_DNA-bd_sf"/>
</dbReference>
<reference evidence="5" key="1">
    <citation type="submission" date="2015-03" db="EMBL/GenBank/DDBJ databases">
        <title>MIGS Cultured Bacterial/Archaeal sample from Brevibacillus laterosporus.</title>
        <authorList>
            <person name="Zeng D."/>
            <person name="Zhu L."/>
            <person name="Dong G."/>
            <person name="Ye W."/>
            <person name="Ren D."/>
            <person name="Wu L."/>
            <person name="Xu J."/>
            <person name="Li G."/>
            <person name="Guo L."/>
        </authorList>
    </citation>
    <scope>NUCLEOTIDE SEQUENCE</scope>
    <source>
        <strain evidence="5">B9</strain>
    </source>
</reference>
<keyword evidence="2" id="KW-0238">DNA-binding</keyword>
<dbReference type="SMART" id="SM00347">
    <property type="entry name" value="HTH_MARR"/>
    <property type="match status" value="1"/>
</dbReference>
<dbReference type="AlphaFoldDB" id="A0A0F6XZN4"/>
<dbReference type="GO" id="GO:0003677">
    <property type="term" value="F:DNA binding"/>
    <property type="evidence" value="ECO:0007669"/>
    <property type="project" value="UniProtKB-KW"/>
</dbReference>
<dbReference type="PROSITE" id="PS50995">
    <property type="entry name" value="HTH_MARR_2"/>
    <property type="match status" value="1"/>
</dbReference>
<evidence type="ECO:0000256" key="3">
    <source>
        <dbReference type="ARBA" id="ARBA00023163"/>
    </source>
</evidence>
<gene>
    <name evidence="5" type="ORF">EX87_10835</name>
</gene>
<evidence type="ECO:0000256" key="1">
    <source>
        <dbReference type="ARBA" id="ARBA00023015"/>
    </source>
</evidence>
<dbReference type="RefSeq" id="WP_031413105.1">
    <property type="nucleotide sequence ID" value="NZ_CP011074.1"/>
</dbReference>
<sequence>MNELTDRLMDMWNLYIGIFTQELVKSGITKPQIMVIHQVKDNPKTIGEISKSLELSYSTVSGIIDRLEKANLVTRKRDHNDRRIVWVFLAQDFSQLQKRFPLMKDQYLPELFEGMKEHERKQITQSLELLNHYLEKKYHSLLKERGNKDEHFKVCD</sequence>
<dbReference type="InterPro" id="IPR011991">
    <property type="entry name" value="ArsR-like_HTH"/>
</dbReference>
<dbReference type="Pfam" id="PF12802">
    <property type="entry name" value="MarR_2"/>
    <property type="match status" value="1"/>
</dbReference>
<evidence type="ECO:0000259" key="4">
    <source>
        <dbReference type="PROSITE" id="PS50995"/>
    </source>
</evidence>
<proteinExistence type="predicted"/>
<name>A0A0F6XZN4_BRELA</name>
<accession>A0A0F6XZN4</accession>
<organism evidence="5">
    <name type="scientific">Brevibacillus laterosporus</name>
    <name type="common">Bacillus laterosporus</name>
    <dbReference type="NCBI Taxonomy" id="1465"/>
    <lineage>
        <taxon>Bacteria</taxon>
        <taxon>Bacillati</taxon>
        <taxon>Bacillota</taxon>
        <taxon>Bacilli</taxon>
        <taxon>Bacillales</taxon>
        <taxon>Paenibacillaceae</taxon>
        <taxon>Brevibacillus</taxon>
    </lineage>
</organism>